<keyword evidence="5" id="KW-1185">Reference proteome</keyword>
<dbReference type="Gene3D" id="1.10.8.1170">
    <property type="match status" value="1"/>
</dbReference>
<evidence type="ECO:0000313" key="6">
    <source>
        <dbReference type="RefSeq" id="XP_016985477.1"/>
    </source>
</evidence>
<feature type="compositionally biased region" description="Pro residues" evidence="1">
    <location>
        <begin position="617"/>
        <end position="627"/>
    </location>
</feature>
<gene>
    <name evidence="6" type="primary">LOC108049003</name>
    <name evidence="4" type="synonym">108049003</name>
</gene>
<keyword evidence="2" id="KW-0472">Membrane</keyword>
<dbReference type="InterPro" id="IPR012334">
    <property type="entry name" value="Pectin_lyas_fold"/>
</dbReference>
<evidence type="ECO:0000256" key="3">
    <source>
        <dbReference type="SAM" id="SignalP"/>
    </source>
</evidence>
<feature type="region of interest" description="Disordered" evidence="1">
    <location>
        <begin position="709"/>
        <end position="734"/>
    </location>
</feature>
<feature type="signal peptide" evidence="3">
    <location>
        <begin position="1"/>
        <end position="32"/>
    </location>
</feature>
<feature type="region of interest" description="Disordered" evidence="1">
    <location>
        <begin position="613"/>
        <end position="638"/>
    </location>
</feature>
<keyword evidence="2" id="KW-1133">Transmembrane helix</keyword>
<keyword evidence="2" id="KW-0812">Transmembrane</keyword>
<dbReference type="SUPFAM" id="SSF51126">
    <property type="entry name" value="Pectin lyase-like"/>
    <property type="match status" value="1"/>
</dbReference>
<organism evidence="6">
    <name type="scientific">Drosophila rhopaloa</name>
    <name type="common">Fruit fly</name>
    <dbReference type="NCBI Taxonomy" id="1041015"/>
    <lineage>
        <taxon>Eukaryota</taxon>
        <taxon>Metazoa</taxon>
        <taxon>Ecdysozoa</taxon>
        <taxon>Arthropoda</taxon>
        <taxon>Hexapoda</taxon>
        <taxon>Insecta</taxon>
        <taxon>Pterygota</taxon>
        <taxon>Neoptera</taxon>
        <taxon>Endopterygota</taxon>
        <taxon>Diptera</taxon>
        <taxon>Brachycera</taxon>
        <taxon>Muscomorpha</taxon>
        <taxon>Ephydroidea</taxon>
        <taxon>Drosophilidae</taxon>
        <taxon>Drosophila</taxon>
        <taxon>Sophophora</taxon>
    </lineage>
</organism>
<dbReference type="Proteomes" id="UP001652680">
    <property type="component" value="Unassembled WGS sequence"/>
</dbReference>
<dbReference type="OrthoDB" id="8185041at2759"/>
<feature type="chain" id="PRO_5028036507" evidence="3">
    <location>
        <begin position="33"/>
        <end position="832"/>
    </location>
</feature>
<dbReference type="EnsemblMetazoa" id="XM_017129988.2">
    <property type="protein sequence ID" value="XP_016985477.1"/>
    <property type="gene ID" value="LOC108049003"/>
</dbReference>
<evidence type="ECO:0000256" key="2">
    <source>
        <dbReference type="SAM" id="Phobius"/>
    </source>
</evidence>
<dbReference type="InterPro" id="IPR011050">
    <property type="entry name" value="Pectin_lyase_fold/virulence"/>
</dbReference>
<dbReference type="Gene3D" id="2.160.20.10">
    <property type="entry name" value="Single-stranded right-handed beta-helix, Pectin lyase-like"/>
    <property type="match status" value="1"/>
</dbReference>
<reference evidence="5" key="1">
    <citation type="journal article" date="2021" name="Elife">
        <title>Highly contiguous assemblies of 101 drosophilid genomes.</title>
        <authorList>
            <person name="Kim B.Y."/>
            <person name="Wang J.R."/>
            <person name="Miller D.E."/>
            <person name="Barmina O."/>
            <person name="Delaney E."/>
            <person name="Thompson A."/>
            <person name="Comeault A.A."/>
            <person name="Peede D."/>
            <person name="D'Agostino E.R."/>
            <person name="Pelaez J."/>
            <person name="Aguilar J.M."/>
            <person name="Haji D."/>
            <person name="Matsunaga T."/>
            <person name="Armstrong E.E."/>
            <person name="Zych M."/>
            <person name="Ogawa Y."/>
            <person name="Stamenkovic-Radak M."/>
            <person name="Jelic M."/>
            <person name="Veselinovic M.S."/>
            <person name="Tanaskovic M."/>
            <person name="Eric P."/>
            <person name="Gao J.J."/>
            <person name="Katoh T.K."/>
            <person name="Toda M.J."/>
            <person name="Watabe H."/>
            <person name="Watada M."/>
            <person name="Davis J.S."/>
            <person name="Moyle L.C."/>
            <person name="Manoli G."/>
            <person name="Bertolini E."/>
            <person name="Kostal V."/>
            <person name="Hawley R.S."/>
            <person name="Takahashi A."/>
            <person name="Jones C.D."/>
            <person name="Price D.K."/>
            <person name="Whiteman N."/>
            <person name="Kopp A."/>
            <person name="Matute D.R."/>
            <person name="Petrov D.A."/>
        </authorList>
    </citation>
    <scope>NUCLEOTIDE SEQUENCE [LARGE SCALE GENOMIC DNA]</scope>
</reference>
<dbReference type="AlphaFoldDB" id="A0A6P4F575"/>
<sequence length="832" mass="91906">MKHVNTMDSLGLITRTLLGILIVTSALDDVNAYSERYTRLPLRGHSQIGGGQDPAPWAKRDDLCDHCLCPIPKAICDFQRNKTLSSVFDDKYSVPLNIRNIEVRLTANTQFVLHENFFQGNQVNYFGVIGVQDNDQVEMSRNAFMHNKGGYPNIEISKVSSVFLQEKFLPGAEFKLQVDDVDKLVVFANAFQMTNLDCTFTRIKDLELRKNAFNPSSATYRINLRVEDSNIDQLGIFGVSMSKVSLVRCRIGRVMSNAFDVTSIKELLIEKCNISVIETHALTNKLHSDKVSILSTEIGIIEGQAISQSGITTMIMTGNKIKKISSNGIQIVAVNLLIRNNTMHYVEPNWLSVGQADQVAIENNSFDNYGRCELNIASSNCSFRNNMLMHPQAGSLNFTCRIHQVRVGNECSCDKSWLPTLTDHDLESEVMCRVADRHGVCFNATSTSLRRFVNEACGGNMTMRDCIGGLWVMKSASDQLSGTSKYHITWIACGIAGVVVVSVVIFVIANFVFRCWRSGGGGGGGGGGNDNAKCKIDEIIRIQLLQQASDLNKRDARRKGILKLINGRFSKEECLKRTFELLDNIPKTAEIETLLLKHIDQCHNPIKNEPYATCATPLPPPSAPSPHPSEGGFDEEPVYQEPDQQRPLICSDYSSPPIHLVENTYSEPINATNANDMPPAYQYATPMRILTPPQTQQPSTMASYATPVWRSTPSATPTSRPPSGSQGQGSTTAPRAVKDLRQALQNSPQFHPNQLTSAHNQRQMMPVVQPVPPPAYSQSHRSQVRGQRRRSFECLDGAASLAAMEHMDSGSDHSGGSDVTVQMADVIDYADA</sequence>
<reference evidence="4" key="3">
    <citation type="submission" date="2025-05" db="UniProtKB">
        <authorList>
            <consortium name="EnsemblMetazoa"/>
        </authorList>
    </citation>
    <scope>IDENTIFICATION</scope>
</reference>
<dbReference type="GeneID" id="108049003"/>
<protein>
    <submittedName>
        <fullName evidence="6">Uncharacterized protein LOC108049003 isoform X1</fullName>
    </submittedName>
</protein>
<feature type="transmembrane region" description="Helical" evidence="2">
    <location>
        <begin position="488"/>
        <end position="513"/>
    </location>
</feature>
<accession>A0A6P4F575</accession>
<evidence type="ECO:0000313" key="5">
    <source>
        <dbReference type="Proteomes" id="UP001652680"/>
    </source>
</evidence>
<keyword evidence="3" id="KW-0732">Signal</keyword>
<reference evidence="6" key="2">
    <citation type="submission" date="2025-04" db="UniProtKB">
        <authorList>
            <consortium name="RefSeq"/>
        </authorList>
    </citation>
    <scope>IDENTIFICATION</scope>
</reference>
<proteinExistence type="predicted"/>
<name>A0A6P4F575_DRORH</name>
<evidence type="ECO:0000256" key="1">
    <source>
        <dbReference type="SAM" id="MobiDB-lite"/>
    </source>
</evidence>
<evidence type="ECO:0000313" key="4">
    <source>
        <dbReference type="EnsemblMetazoa" id="XP_016985477.1"/>
    </source>
</evidence>
<dbReference type="RefSeq" id="XP_016985477.1">
    <property type="nucleotide sequence ID" value="XM_017129988.1"/>
</dbReference>
<feature type="compositionally biased region" description="Low complexity" evidence="1">
    <location>
        <begin position="710"/>
        <end position="734"/>
    </location>
</feature>